<accession>A0A1N7SDF4</accession>
<keyword evidence="3" id="KW-1185">Reference proteome</keyword>
<proteinExistence type="predicted"/>
<dbReference type="STRING" id="1247936.BN2475_550012"/>
<protein>
    <submittedName>
        <fullName evidence="2">Uncharacterized protein</fullName>
    </submittedName>
</protein>
<organism evidence="2 3">
    <name type="scientific">Paraburkholderia ribeironis</name>
    <dbReference type="NCBI Taxonomy" id="1247936"/>
    <lineage>
        <taxon>Bacteria</taxon>
        <taxon>Pseudomonadati</taxon>
        <taxon>Pseudomonadota</taxon>
        <taxon>Betaproteobacteria</taxon>
        <taxon>Burkholderiales</taxon>
        <taxon>Burkholderiaceae</taxon>
        <taxon>Paraburkholderia</taxon>
    </lineage>
</organism>
<reference evidence="2 3" key="1">
    <citation type="submission" date="2016-12" db="EMBL/GenBank/DDBJ databases">
        <authorList>
            <person name="Song W.-J."/>
            <person name="Kurnit D.M."/>
        </authorList>
    </citation>
    <scope>NUCLEOTIDE SEQUENCE [LARGE SCALE GENOMIC DNA]</scope>
    <source>
        <strain evidence="2 3">STM7296</strain>
    </source>
</reference>
<evidence type="ECO:0000313" key="2">
    <source>
        <dbReference type="EMBL" id="SIT45364.1"/>
    </source>
</evidence>
<gene>
    <name evidence="2" type="ORF">BN2475_550012</name>
</gene>
<evidence type="ECO:0000256" key="1">
    <source>
        <dbReference type="SAM" id="MobiDB-lite"/>
    </source>
</evidence>
<dbReference type="Proteomes" id="UP000187012">
    <property type="component" value="Unassembled WGS sequence"/>
</dbReference>
<feature type="compositionally biased region" description="Basic and acidic residues" evidence="1">
    <location>
        <begin position="32"/>
        <end position="41"/>
    </location>
</feature>
<sequence length="126" mass="13967">MAPGRRVPRDRLPDFCAGGGQDENRTRHRLKSREAVTAKTDRRGAVPPPVRFAFAFCVYAASPLDSAVGQITVAFHPENALCVCVSYCQGLLPALLFDNSANLPVQYERKIHIFLSANLQALHRYN</sequence>
<dbReference type="AlphaFoldDB" id="A0A1N7SDF4"/>
<name>A0A1N7SDF4_9BURK</name>
<feature type="region of interest" description="Disordered" evidence="1">
    <location>
        <begin position="1"/>
        <end position="41"/>
    </location>
</feature>
<evidence type="ECO:0000313" key="3">
    <source>
        <dbReference type="Proteomes" id="UP000187012"/>
    </source>
</evidence>
<dbReference type="EMBL" id="CYGX02000055">
    <property type="protein sequence ID" value="SIT45364.1"/>
    <property type="molecule type" value="Genomic_DNA"/>
</dbReference>